<dbReference type="AlphaFoldDB" id="A0AAR5P4R8"/>
<dbReference type="InterPro" id="IPR036236">
    <property type="entry name" value="Znf_C2H2_sf"/>
</dbReference>
<dbReference type="PANTHER" id="PTHR24404">
    <property type="entry name" value="ZINC FINGER PROTEIN"/>
    <property type="match status" value="1"/>
</dbReference>
<keyword evidence="17" id="KW-1185">Reference proteome</keyword>
<feature type="compositionally biased region" description="Polar residues" evidence="14">
    <location>
        <begin position="90"/>
        <end position="126"/>
    </location>
</feature>
<protein>
    <recommendedName>
        <fullName evidence="4">Protein hunchback</fullName>
    </recommendedName>
</protein>
<evidence type="ECO:0000256" key="6">
    <source>
        <dbReference type="ARBA" id="ARBA00022492"/>
    </source>
</evidence>
<name>A0AAR5P4R8_DENPD</name>
<keyword evidence="6" id="KW-0302">Gap protein</keyword>
<sequence length="483" mass="54399">MHSFSGKIVKNVDVGRFTPYNLPMKGERSDDQRTDSGVTSGSSECPSPSSNRSSSPTYQFQKSREYSNWLPPYPTQENVQSPDSTRENEQSPYSTSEDRTSPSYSTAMSSTVPTNTNGIDSIKQPQLNSHGKLKSYCCKRCGVKSYTKEDHWTHIRIHIDKNKLLLCETCPFATHLKHHFEFHVLSYHSGSKPFKCKLCDYACVNKSMLNSHLKSHSNNYPYRCGDCPYATKYLHTLKMHLQKTKHTQGVVLNADGTPNPYPIDVYGTRRGPKQKKTNAKLPIQTPKTQHAVLTNLALHSQVMPQFGALLGQGPLGPTFSPQEFYHTQEMLMAQNIMLKLFNQHVAQNAQADFQQPNSNKYDDGEMGPDGELDLRSSRSSKSSQGDDDDEEMSMAFSNVEVVDTSVSEVKTESEVMPELMPELKELVFTCHHCNIDFKGKPGEFLYRIHMGHHGFNNPFTCNMCGENCENEVGFSMHISKAAH</sequence>
<dbReference type="PANTHER" id="PTHR24404:SF55">
    <property type="entry name" value="ZINC FINGER PROTEIN PEGASUS"/>
    <property type="match status" value="1"/>
</dbReference>
<evidence type="ECO:0000259" key="15">
    <source>
        <dbReference type="PROSITE" id="PS50157"/>
    </source>
</evidence>
<dbReference type="GO" id="GO:0003700">
    <property type="term" value="F:DNA-binding transcription factor activity"/>
    <property type="evidence" value="ECO:0007669"/>
    <property type="project" value="TreeGrafter"/>
</dbReference>
<accession>A0AAR5P4R8</accession>
<dbReference type="InterPro" id="IPR013087">
    <property type="entry name" value="Znf_C2H2_type"/>
</dbReference>
<keyword evidence="5" id="KW-0217">Developmental protein</keyword>
<evidence type="ECO:0000256" key="12">
    <source>
        <dbReference type="ARBA" id="ARBA00023242"/>
    </source>
</evidence>
<dbReference type="SUPFAM" id="SSF57667">
    <property type="entry name" value="beta-beta-alpha zinc fingers"/>
    <property type="match status" value="1"/>
</dbReference>
<feature type="region of interest" description="Disordered" evidence="14">
    <location>
        <begin position="1"/>
        <end position="126"/>
    </location>
</feature>
<dbReference type="GO" id="GO:0040034">
    <property type="term" value="P:regulation of development, heterochronic"/>
    <property type="evidence" value="ECO:0007669"/>
    <property type="project" value="UniProtKB-ARBA"/>
</dbReference>
<evidence type="ECO:0000313" key="16">
    <source>
        <dbReference type="EnsemblMetazoa" id="XP_019756113.1"/>
    </source>
</evidence>
<evidence type="ECO:0000256" key="9">
    <source>
        <dbReference type="ARBA" id="ARBA00022771"/>
    </source>
</evidence>
<feature type="domain" description="C2H2-type" evidence="15">
    <location>
        <begin position="194"/>
        <end position="221"/>
    </location>
</feature>
<organism evidence="16 17">
    <name type="scientific">Dendroctonus ponderosae</name>
    <name type="common">Mountain pine beetle</name>
    <dbReference type="NCBI Taxonomy" id="77166"/>
    <lineage>
        <taxon>Eukaryota</taxon>
        <taxon>Metazoa</taxon>
        <taxon>Ecdysozoa</taxon>
        <taxon>Arthropoda</taxon>
        <taxon>Hexapoda</taxon>
        <taxon>Insecta</taxon>
        <taxon>Pterygota</taxon>
        <taxon>Neoptera</taxon>
        <taxon>Endopterygota</taxon>
        <taxon>Coleoptera</taxon>
        <taxon>Polyphaga</taxon>
        <taxon>Cucujiformia</taxon>
        <taxon>Curculionidae</taxon>
        <taxon>Scolytinae</taxon>
        <taxon>Dendroctonus</taxon>
    </lineage>
</organism>
<evidence type="ECO:0000256" key="2">
    <source>
        <dbReference type="ARBA" id="ARBA00004123"/>
    </source>
</evidence>
<comment type="similarity">
    <text evidence="3">Belongs to the hunchback C2H2-type zinc-finger protein family.</text>
</comment>
<feature type="compositionally biased region" description="Low complexity" evidence="14">
    <location>
        <begin position="40"/>
        <end position="56"/>
    </location>
</feature>
<evidence type="ECO:0000313" key="17">
    <source>
        <dbReference type="Proteomes" id="UP000019118"/>
    </source>
</evidence>
<dbReference type="EnsemblMetazoa" id="XM_019900554.1">
    <property type="protein sequence ID" value="XP_019756113.1"/>
    <property type="gene ID" value="LOC109534770"/>
</dbReference>
<proteinExistence type="inferred from homology"/>
<evidence type="ECO:0000256" key="10">
    <source>
        <dbReference type="ARBA" id="ARBA00022833"/>
    </source>
</evidence>
<dbReference type="GO" id="GO:0000122">
    <property type="term" value="P:negative regulation of transcription by RNA polymerase II"/>
    <property type="evidence" value="ECO:0007669"/>
    <property type="project" value="UniProtKB-ARBA"/>
</dbReference>
<dbReference type="GO" id="GO:0000978">
    <property type="term" value="F:RNA polymerase II cis-regulatory region sequence-specific DNA binding"/>
    <property type="evidence" value="ECO:0007669"/>
    <property type="project" value="TreeGrafter"/>
</dbReference>
<evidence type="ECO:0000256" key="13">
    <source>
        <dbReference type="PROSITE-ProRule" id="PRU00042"/>
    </source>
</evidence>
<keyword evidence="10" id="KW-0862">Zinc</keyword>
<evidence type="ECO:0000256" key="8">
    <source>
        <dbReference type="ARBA" id="ARBA00022737"/>
    </source>
</evidence>
<comment type="subcellular location">
    <subcellularLocation>
        <location evidence="2">Nucleus</location>
    </subcellularLocation>
</comment>
<dbReference type="GO" id="GO:0035282">
    <property type="term" value="P:segmentation"/>
    <property type="evidence" value="ECO:0007669"/>
    <property type="project" value="UniProtKB-KW"/>
</dbReference>
<evidence type="ECO:0000256" key="4">
    <source>
        <dbReference type="ARBA" id="ARBA00013638"/>
    </source>
</evidence>
<dbReference type="FunFam" id="3.30.160.60:FF:001301">
    <property type="entry name" value="Blast:Protein hunchback"/>
    <property type="match status" value="1"/>
</dbReference>
<evidence type="ECO:0000256" key="14">
    <source>
        <dbReference type="SAM" id="MobiDB-lite"/>
    </source>
</evidence>
<dbReference type="PROSITE" id="PS00028">
    <property type="entry name" value="ZINC_FINGER_C2H2_1"/>
    <property type="match status" value="2"/>
</dbReference>
<dbReference type="GO" id="GO:0008270">
    <property type="term" value="F:zinc ion binding"/>
    <property type="evidence" value="ECO:0007669"/>
    <property type="project" value="UniProtKB-KW"/>
</dbReference>
<reference evidence="17" key="1">
    <citation type="journal article" date="2013" name="Genome Biol.">
        <title>Draft genome of the mountain pine beetle, Dendroctonus ponderosae Hopkins, a major forest pest.</title>
        <authorList>
            <person name="Keeling C.I."/>
            <person name="Yuen M.M."/>
            <person name="Liao N.Y."/>
            <person name="Docking T.R."/>
            <person name="Chan S.K."/>
            <person name="Taylor G.A."/>
            <person name="Palmquist D.L."/>
            <person name="Jackman S.D."/>
            <person name="Nguyen A."/>
            <person name="Li M."/>
            <person name="Henderson H."/>
            <person name="Janes J.K."/>
            <person name="Zhao Y."/>
            <person name="Pandoh P."/>
            <person name="Moore R."/>
            <person name="Sperling F.A."/>
            <person name="Huber D.P."/>
            <person name="Birol I."/>
            <person name="Jones S.J."/>
            <person name="Bohlmann J."/>
        </authorList>
    </citation>
    <scope>NUCLEOTIDE SEQUENCE</scope>
</reference>
<dbReference type="Proteomes" id="UP000019118">
    <property type="component" value="Unassembled WGS sequence"/>
</dbReference>
<dbReference type="Gene3D" id="3.30.160.60">
    <property type="entry name" value="Classic Zinc Finger"/>
    <property type="match status" value="3"/>
</dbReference>
<keyword evidence="8" id="KW-0677">Repeat</keyword>
<dbReference type="PROSITE" id="PS50157">
    <property type="entry name" value="ZINC_FINGER_C2H2_2"/>
    <property type="match status" value="1"/>
</dbReference>
<evidence type="ECO:0000256" key="11">
    <source>
        <dbReference type="ARBA" id="ARBA00023125"/>
    </source>
</evidence>
<dbReference type="SMART" id="SM00355">
    <property type="entry name" value="ZnF_C2H2"/>
    <property type="match status" value="6"/>
</dbReference>
<keyword evidence="7" id="KW-0479">Metal-binding</keyword>
<evidence type="ECO:0000256" key="7">
    <source>
        <dbReference type="ARBA" id="ARBA00022723"/>
    </source>
</evidence>
<keyword evidence="9 13" id="KW-0863">Zinc-finger</keyword>
<keyword evidence="12" id="KW-0539">Nucleus</keyword>
<dbReference type="InterPro" id="IPR050589">
    <property type="entry name" value="Ikaros_C2H2-ZF"/>
</dbReference>
<evidence type="ECO:0000256" key="3">
    <source>
        <dbReference type="ARBA" id="ARBA00007746"/>
    </source>
</evidence>
<reference evidence="16" key="2">
    <citation type="submission" date="2024-08" db="UniProtKB">
        <authorList>
            <consortium name="EnsemblMetazoa"/>
        </authorList>
    </citation>
    <scope>IDENTIFICATION</scope>
</reference>
<keyword evidence="11" id="KW-0238">DNA-binding</keyword>
<feature type="compositionally biased region" description="Basic and acidic residues" evidence="14">
    <location>
        <begin position="25"/>
        <end position="34"/>
    </location>
</feature>
<comment type="function">
    <text evidence="1">Gap class segmentation protein that controls development of head structures.</text>
</comment>
<dbReference type="GO" id="GO:0005634">
    <property type="term" value="C:nucleus"/>
    <property type="evidence" value="ECO:0007669"/>
    <property type="project" value="UniProtKB-SubCell"/>
</dbReference>
<feature type="region of interest" description="Disordered" evidence="14">
    <location>
        <begin position="353"/>
        <end position="392"/>
    </location>
</feature>
<evidence type="ECO:0000256" key="5">
    <source>
        <dbReference type="ARBA" id="ARBA00022473"/>
    </source>
</evidence>
<evidence type="ECO:0000256" key="1">
    <source>
        <dbReference type="ARBA" id="ARBA00003983"/>
    </source>
</evidence>